<feature type="transmembrane region" description="Helical" evidence="5">
    <location>
        <begin position="97"/>
        <end position="116"/>
    </location>
</feature>
<dbReference type="Ensembl" id="ENSANAT00000055032.1">
    <property type="protein sequence ID" value="ENSANAP00000036955.1"/>
    <property type="gene ID" value="ENSANAG00000035974.1"/>
</dbReference>
<dbReference type="InterPro" id="IPR005828">
    <property type="entry name" value="MFS_sugar_transport-like"/>
</dbReference>
<evidence type="ECO:0000256" key="5">
    <source>
        <dbReference type="SAM" id="Phobius"/>
    </source>
</evidence>
<feature type="transmembrane region" description="Helical" evidence="5">
    <location>
        <begin position="247"/>
        <end position="268"/>
    </location>
</feature>
<feature type="transmembrane region" description="Helical" evidence="5">
    <location>
        <begin position="280"/>
        <end position="297"/>
    </location>
</feature>
<dbReference type="GO" id="GO:0046323">
    <property type="term" value="P:D-glucose import"/>
    <property type="evidence" value="ECO:0007669"/>
    <property type="project" value="TreeGrafter"/>
</dbReference>
<reference evidence="6" key="1">
    <citation type="submission" date="2025-08" db="UniProtKB">
        <authorList>
            <consortium name="Ensembl"/>
        </authorList>
    </citation>
    <scope>IDENTIFICATION</scope>
</reference>
<evidence type="ECO:0000256" key="2">
    <source>
        <dbReference type="ARBA" id="ARBA00022692"/>
    </source>
</evidence>
<dbReference type="GeneTree" id="ENSGT00940000162491"/>
<dbReference type="SUPFAM" id="SSF103473">
    <property type="entry name" value="MFS general substrate transporter"/>
    <property type="match status" value="1"/>
</dbReference>
<accession>A0A2K5EUT2</accession>
<evidence type="ECO:0000256" key="3">
    <source>
        <dbReference type="ARBA" id="ARBA00022989"/>
    </source>
</evidence>
<feature type="transmembrane region" description="Helical" evidence="5">
    <location>
        <begin position="303"/>
        <end position="323"/>
    </location>
</feature>
<feature type="transmembrane region" description="Helical" evidence="5">
    <location>
        <begin position="208"/>
        <end position="227"/>
    </location>
</feature>
<comment type="subcellular location">
    <subcellularLocation>
        <location evidence="1">Membrane</location>
        <topology evidence="1">Multi-pass membrane protein</topology>
    </subcellularLocation>
</comment>
<dbReference type="PANTHER" id="PTHR23503:SF104">
    <property type="entry name" value="SOLUTE CARRIER FAMILY 2, FACILITATED GLUCOSE TRANSPORTER MEMBER 3"/>
    <property type="match status" value="1"/>
</dbReference>
<sequence length="422" mass="46113">MGTQKVTPSLIFTITVATVGSFQFGYNTGMIIREFINTLKDKANTPPSEILCMSLWSLFFVNRFGTHNLMLITNLLVVTSGCLTGLCKVAESVEMLILGHLVIGLFCELCTGFVLICISPTVLRLGIVGILVAQIFGLEFILGSEELLGFTIFPTLLQSAALPFCPESPTFLLIQRKEEENDASHDIQEMKDESASTAQEKQVTMLELFRPIIISIVLQLSQQLSGINAVFCYSTGIFEGAGVQELIYANVGAGVVNTVFTVVSLFLVERAGRRTLDMTDFGGMTFCSVLTTVSLLLKDEYNGISFVCIGAILVFVAFFEIGQGPGPAVMAVPSAAYYLGVCVFIIFTNFLVTFLIFIVFKVSETCHRTFEDITQAFEGQAHDKDRIVETNSIQPAKETTTTNVCHASFHLSLSMGKPPLPE</sequence>
<keyword evidence="4 5" id="KW-0472">Membrane</keyword>
<feature type="transmembrane region" description="Helical" evidence="5">
    <location>
        <begin position="335"/>
        <end position="360"/>
    </location>
</feature>
<reference evidence="6" key="2">
    <citation type="submission" date="2025-09" db="UniProtKB">
        <authorList>
            <consortium name="Ensembl"/>
        </authorList>
    </citation>
    <scope>IDENTIFICATION</scope>
</reference>
<protein>
    <recommendedName>
        <fullName evidence="8">Major facilitator superfamily (MFS) profile domain-containing protein</fullName>
    </recommendedName>
</protein>
<evidence type="ECO:0000256" key="1">
    <source>
        <dbReference type="ARBA" id="ARBA00004141"/>
    </source>
</evidence>
<dbReference type="InterPro" id="IPR045263">
    <property type="entry name" value="GLUT"/>
</dbReference>
<evidence type="ECO:0008006" key="8">
    <source>
        <dbReference type="Google" id="ProtNLM"/>
    </source>
</evidence>
<dbReference type="GO" id="GO:0005886">
    <property type="term" value="C:plasma membrane"/>
    <property type="evidence" value="ECO:0007669"/>
    <property type="project" value="UniProtKB-ARBA"/>
</dbReference>
<dbReference type="OMA" id="CHRTFED"/>
<dbReference type="Proteomes" id="UP000233020">
    <property type="component" value="Unplaced"/>
</dbReference>
<dbReference type="PANTHER" id="PTHR23503">
    <property type="entry name" value="SOLUTE CARRIER FAMILY 2"/>
    <property type="match status" value="1"/>
</dbReference>
<dbReference type="InterPro" id="IPR036259">
    <property type="entry name" value="MFS_trans_sf"/>
</dbReference>
<feature type="transmembrane region" description="Helical" evidence="5">
    <location>
        <begin position="71"/>
        <end position="90"/>
    </location>
</feature>
<dbReference type="STRING" id="37293.ENSANAP00000036955"/>
<name>A0A2K5EUT2_AOTNA</name>
<dbReference type="PRINTS" id="PR00171">
    <property type="entry name" value="SUGRTRNSPORT"/>
</dbReference>
<dbReference type="AlphaFoldDB" id="A0A2K5EUT2"/>
<feature type="transmembrane region" description="Helical" evidence="5">
    <location>
        <begin position="122"/>
        <end position="142"/>
    </location>
</feature>
<dbReference type="Pfam" id="PF00083">
    <property type="entry name" value="Sugar_tr"/>
    <property type="match status" value="1"/>
</dbReference>
<feature type="transmembrane region" description="Helical" evidence="5">
    <location>
        <begin position="6"/>
        <end position="26"/>
    </location>
</feature>
<keyword evidence="7" id="KW-1185">Reference proteome</keyword>
<dbReference type="Gene3D" id="1.20.1250.20">
    <property type="entry name" value="MFS general substrate transporter like domains"/>
    <property type="match status" value="1"/>
</dbReference>
<dbReference type="GO" id="GO:0055056">
    <property type="term" value="F:D-glucose transmembrane transporter activity"/>
    <property type="evidence" value="ECO:0007669"/>
    <property type="project" value="TreeGrafter"/>
</dbReference>
<keyword evidence="2 5" id="KW-0812">Transmembrane</keyword>
<dbReference type="InterPro" id="IPR003663">
    <property type="entry name" value="Sugar/inositol_transpt"/>
</dbReference>
<proteinExistence type="predicted"/>
<keyword evidence="3 5" id="KW-1133">Transmembrane helix</keyword>
<evidence type="ECO:0000313" key="6">
    <source>
        <dbReference type="Ensembl" id="ENSANAP00000036955.1"/>
    </source>
</evidence>
<evidence type="ECO:0000313" key="7">
    <source>
        <dbReference type="Proteomes" id="UP000233020"/>
    </source>
</evidence>
<dbReference type="GO" id="GO:0070837">
    <property type="term" value="P:dehydroascorbic acid transport"/>
    <property type="evidence" value="ECO:0007669"/>
    <property type="project" value="TreeGrafter"/>
</dbReference>
<evidence type="ECO:0000256" key="4">
    <source>
        <dbReference type="ARBA" id="ARBA00023136"/>
    </source>
</evidence>
<organism evidence="6 7">
    <name type="scientific">Aotus nancymaae</name>
    <name type="common">Ma's night monkey</name>
    <dbReference type="NCBI Taxonomy" id="37293"/>
    <lineage>
        <taxon>Eukaryota</taxon>
        <taxon>Metazoa</taxon>
        <taxon>Chordata</taxon>
        <taxon>Craniata</taxon>
        <taxon>Vertebrata</taxon>
        <taxon>Euteleostomi</taxon>
        <taxon>Mammalia</taxon>
        <taxon>Eutheria</taxon>
        <taxon>Euarchontoglires</taxon>
        <taxon>Primates</taxon>
        <taxon>Haplorrhini</taxon>
        <taxon>Platyrrhini</taxon>
        <taxon>Aotidae</taxon>
        <taxon>Aotus</taxon>
    </lineage>
</organism>